<dbReference type="CDD" id="cd23307">
    <property type="entry name" value="beta-trefoil_FGF8-like"/>
    <property type="match status" value="1"/>
</dbReference>
<evidence type="ECO:0000256" key="2">
    <source>
        <dbReference type="SAM" id="MobiDB-lite"/>
    </source>
</evidence>
<feature type="compositionally biased region" description="Basic residues" evidence="2">
    <location>
        <begin position="182"/>
        <end position="196"/>
    </location>
</feature>
<proteinExistence type="inferred from homology"/>
<dbReference type="AlphaFoldDB" id="A0AAW2HK09"/>
<dbReference type="SUPFAM" id="SSF50353">
    <property type="entry name" value="Cytokine"/>
    <property type="match status" value="1"/>
</dbReference>
<dbReference type="InterPro" id="IPR008996">
    <property type="entry name" value="IL1/FGF"/>
</dbReference>
<comment type="caution">
    <text evidence="3">The sequence shown here is derived from an EMBL/GenBank/DDBJ whole genome shotgun (WGS) entry which is preliminary data.</text>
</comment>
<name>A0AAW2HK09_9NEOP</name>
<dbReference type="EMBL" id="JARGDH010000004">
    <property type="protein sequence ID" value="KAL0269946.1"/>
    <property type="molecule type" value="Genomic_DNA"/>
</dbReference>
<reference evidence="3" key="1">
    <citation type="journal article" date="2024" name="Gigascience">
        <title>Chromosome-level genome of the poultry shaft louse Menopon gallinae provides insight into the host-switching and adaptive evolution of parasitic lice.</title>
        <authorList>
            <person name="Xu Y."/>
            <person name="Ma L."/>
            <person name="Liu S."/>
            <person name="Liang Y."/>
            <person name="Liu Q."/>
            <person name="He Z."/>
            <person name="Tian L."/>
            <person name="Duan Y."/>
            <person name="Cai W."/>
            <person name="Li H."/>
            <person name="Song F."/>
        </authorList>
    </citation>
    <scope>NUCLEOTIDE SEQUENCE</scope>
    <source>
        <strain evidence="3">Cailab_2023a</strain>
    </source>
</reference>
<organism evidence="3">
    <name type="scientific">Menopon gallinae</name>
    <name type="common">poultry shaft louse</name>
    <dbReference type="NCBI Taxonomy" id="328185"/>
    <lineage>
        <taxon>Eukaryota</taxon>
        <taxon>Metazoa</taxon>
        <taxon>Ecdysozoa</taxon>
        <taxon>Arthropoda</taxon>
        <taxon>Hexapoda</taxon>
        <taxon>Insecta</taxon>
        <taxon>Pterygota</taxon>
        <taxon>Neoptera</taxon>
        <taxon>Paraneoptera</taxon>
        <taxon>Psocodea</taxon>
        <taxon>Troctomorpha</taxon>
        <taxon>Phthiraptera</taxon>
        <taxon>Amblycera</taxon>
        <taxon>Menoponidae</taxon>
        <taxon>Menopon</taxon>
    </lineage>
</organism>
<dbReference type="Pfam" id="PF00167">
    <property type="entry name" value="FGF"/>
    <property type="match status" value="1"/>
</dbReference>
<dbReference type="PANTHER" id="PTHR11486">
    <property type="entry name" value="FIBROBLAST GROWTH FACTOR"/>
    <property type="match status" value="1"/>
</dbReference>
<evidence type="ECO:0000256" key="1">
    <source>
        <dbReference type="ARBA" id="ARBA00007936"/>
    </source>
</evidence>
<dbReference type="GO" id="GO:0008083">
    <property type="term" value="F:growth factor activity"/>
    <property type="evidence" value="ECO:0007669"/>
    <property type="project" value="InterPro"/>
</dbReference>
<feature type="region of interest" description="Disordered" evidence="2">
    <location>
        <begin position="174"/>
        <end position="196"/>
    </location>
</feature>
<dbReference type="Gene3D" id="2.80.10.50">
    <property type="match status" value="1"/>
</dbReference>
<accession>A0AAW2HK09</accession>
<sequence length="196" mass="22657">MVVICGAVPSMVRSVKLYGESSNKFVRINMSGHVYAAEYNETDAYLNLTIRSIDFRSTLNIYSEQAGRYLCFNKSWKLVGMRDKSKRGAMCEFLESVESRGYNRYRSIANSTHFLAFNAKGKPLRYNPRLSMGYEEKCINFIKVDVMYNRTRNNSNMSGGGVYSPSPEVTRRFYKDGSHLISGKHRKRHKDKRRRA</sequence>
<dbReference type="InterPro" id="IPR002209">
    <property type="entry name" value="Fibroblast_GF_fam"/>
</dbReference>
<comment type="similarity">
    <text evidence="1">Belongs to the heparin-binding growth factors family.</text>
</comment>
<protein>
    <recommendedName>
        <fullName evidence="4">Fibroblast growth factor</fullName>
    </recommendedName>
</protein>
<evidence type="ECO:0008006" key="4">
    <source>
        <dbReference type="Google" id="ProtNLM"/>
    </source>
</evidence>
<evidence type="ECO:0000313" key="3">
    <source>
        <dbReference type="EMBL" id="KAL0269946.1"/>
    </source>
</evidence>
<dbReference type="SMART" id="SM00442">
    <property type="entry name" value="FGF"/>
    <property type="match status" value="1"/>
</dbReference>
<gene>
    <name evidence="3" type="ORF">PYX00_007519</name>
</gene>